<dbReference type="Gene3D" id="3.40.50.1000">
    <property type="entry name" value="HAD superfamily/HAD-like"/>
    <property type="match status" value="1"/>
</dbReference>
<dbReference type="SUPFAM" id="SSF56784">
    <property type="entry name" value="HAD-like"/>
    <property type="match status" value="1"/>
</dbReference>
<proteinExistence type="predicted"/>
<organism evidence="1">
    <name type="scientific">Campylobacter coli</name>
    <dbReference type="NCBI Taxonomy" id="195"/>
    <lineage>
        <taxon>Bacteria</taxon>
        <taxon>Pseudomonadati</taxon>
        <taxon>Campylobacterota</taxon>
        <taxon>Epsilonproteobacteria</taxon>
        <taxon>Campylobacterales</taxon>
        <taxon>Campylobacteraceae</taxon>
        <taxon>Campylobacter</taxon>
    </lineage>
</organism>
<dbReference type="InterPro" id="IPR043148">
    <property type="entry name" value="TagF_C"/>
</dbReference>
<dbReference type="InterPro" id="IPR036412">
    <property type="entry name" value="HAD-like_sf"/>
</dbReference>
<dbReference type="SUPFAM" id="SSF53756">
    <property type="entry name" value="UDP-Glycosyltransferase/glycogen phosphorylase"/>
    <property type="match status" value="1"/>
</dbReference>
<gene>
    <name evidence="1" type="ORF">DST41_07560</name>
</gene>
<dbReference type="Gene3D" id="3.40.50.12580">
    <property type="match status" value="1"/>
</dbReference>
<dbReference type="InterPro" id="IPR023214">
    <property type="entry name" value="HAD_sf"/>
</dbReference>
<dbReference type="EMBL" id="AACPZY010000033">
    <property type="protein sequence ID" value="EAL6463502.1"/>
    <property type="molecule type" value="Genomic_DNA"/>
</dbReference>
<name>A0A5Y6NWT2_CAMCO</name>
<dbReference type="CDD" id="cd01427">
    <property type="entry name" value="HAD_like"/>
    <property type="match status" value="1"/>
</dbReference>
<dbReference type="AlphaFoldDB" id="A0A5Y6NWT2"/>
<dbReference type="Gene3D" id="1.10.150.400">
    <property type="match status" value="1"/>
</dbReference>
<evidence type="ECO:0000313" key="1">
    <source>
        <dbReference type="EMBL" id="EAL6463502.1"/>
    </source>
</evidence>
<sequence length="1089" mass="128383">MTLKQISELIKSESVKIISFDIFDTLLVRPCINPSDMFKIIATRAGLDESFIKIRQLAEQYARENKPFYEDDITIDDIYRHLHLNFELSIEECERLKIIEMEVEFDYLYPKNSIQDLFFEALENRKKVIIVSDMYLPKNFLEKVLEKNNYKNYDGLFVSGDLKISKGSGRLFDFIIAKFEKMGFDKSSILHIGDNQRADVNMPNSKGIKGVRIVNSSDRFNMLHLLDSIQYSKMVFTDNRFILGFMINKVFDHISRPYDKEHSMFNGEIENFTNLLLTPIFYAFARWLLEDCKKNNIDTLLLVYRDGYLIEKILNIFLKDRESQISIKPLRLSRKALYAFDGLSKKECKKKLVAIPASATMTVENFLKLRFLMDDFQIAEASEKYNFVLDAYVGDVKNQLTIADQVYEYFFNNAKKKTEVIKDYCRHVIADGENIAVFDVGYSGRICKFLKDVLNVETTAYHMFKHFGFKGDSSIRTYFDFSNTFFQHIHIIHNQIFEDILSEPVGTLQEIIKKNDKFDFILDNKYQAQDEILKVQDRILNNIEEFYNLFKKDIDTLNIHGFDFYHILTRFLWQPKAKDMNVFKNLTFKDDFIIGGDNNIGYDKWFASKKNFQKPNEYCTVRKIVKRYYKKFKNFSFFQNFKDKLELKKQKQSLQKNIQDLFELPSKCFDDALEKKDFLFVGHFASFDKGVCRYISNAAQGKSALVVSTTPWLKKEFVQNKLKMPSIIVPKATFNRGYDGNVDLNLTESEKYILERNPRLKEISLRMKLQYKDMGKNYPDKMVVFLFQYFDILLKKTSPKKVFIWNKFNATHEIFYLVCLKSNIQCIFMEFGVIPGTFNFDLQGQMGESWIANHTSDFNKLEIDLGELENAKKVLEYICKEKLCRNLQPRNNLIDDIKRKIKKDRPTIVYFGQNDFEAGMIPYNQHVVKYHSPWSVDSNDAYRALSEICIKNNWNFIYKPHPNLEWLEEKKSEIIDARGVDIHELIDLADVAVTILSQSSYEALMRGKPVVMLGYTHLKYKNCTYEAFAKDDVEQILDKAIKDGFTEEMRKNFHSHIARLLKYYLYDDYVIRKFKYGKKIEDFQNEFLN</sequence>
<protein>
    <recommendedName>
        <fullName evidence="2">HAD-IA family hydrolase</fullName>
    </recommendedName>
</protein>
<accession>A0A5Y6NWT2</accession>
<dbReference type="RefSeq" id="WP_052780109.1">
    <property type="nucleotide sequence ID" value="NZ_CUOD01000004.1"/>
</dbReference>
<comment type="caution">
    <text evidence="1">The sequence shown here is derived from an EMBL/GenBank/DDBJ whole genome shotgun (WGS) entry which is preliminary data.</text>
</comment>
<evidence type="ECO:0008006" key="2">
    <source>
        <dbReference type="Google" id="ProtNLM"/>
    </source>
</evidence>
<reference evidence="1" key="1">
    <citation type="submission" date="2018-07" db="EMBL/GenBank/DDBJ databases">
        <authorList>
            <consortium name="NARMS: The National Antimicrobial Resistance Monitoring System"/>
        </authorList>
    </citation>
    <scope>NUCLEOTIDE SEQUENCE</scope>
    <source>
        <strain evidence="1">CVM N17C008</strain>
    </source>
</reference>